<organism evidence="1 2">
    <name type="scientific">Paracoccidioides brasiliensis (strain Pb18)</name>
    <dbReference type="NCBI Taxonomy" id="502780"/>
    <lineage>
        <taxon>Eukaryota</taxon>
        <taxon>Fungi</taxon>
        <taxon>Dikarya</taxon>
        <taxon>Ascomycota</taxon>
        <taxon>Pezizomycotina</taxon>
        <taxon>Eurotiomycetes</taxon>
        <taxon>Eurotiomycetidae</taxon>
        <taxon>Onygenales</taxon>
        <taxon>Ajellomycetaceae</taxon>
        <taxon>Paracoccidioides</taxon>
    </lineage>
</organism>
<dbReference type="HOGENOM" id="CLU_209334_0_0_1"/>
<proteinExistence type="predicted"/>
<dbReference type="GeneID" id="22588324"/>
<dbReference type="KEGG" id="pbn:PADG_12427"/>
<sequence>MPSTNDDLVLALSNTWKRILPISVVANVRNTRYSALLLATMVVNTNE</sequence>
<dbReference type="AlphaFoldDB" id="A0A0A0HS29"/>
<accession>A0A0A0HS29</accession>
<evidence type="ECO:0000313" key="2">
    <source>
        <dbReference type="Proteomes" id="UP000001628"/>
    </source>
</evidence>
<dbReference type="VEuPathDB" id="FungiDB:PADG_12427"/>
<dbReference type="Proteomes" id="UP000001628">
    <property type="component" value="Unassembled WGS sequence"/>
</dbReference>
<dbReference type="InParanoid" id="A0A0A0HS29"/>
<dbReference type="RefSeq" id="XP_010763664.1">
    <property type="nucleotide sequence ID" value="XM_010765362.1"/>
</dbReference>
<name>A0A0A0HS29_PARBD</name>
<keyword evidence="2" id="KW-1185">Reference proteome</keyword>
<evidence type="ECO:0000313" key="1">
    <source>
        <dbReference type="EMBL" id="KGM91472.1"/>
    </source>
</evidence>
<dbReference type="EMBL" id="KN275972">
    <property type="protein sequence ID" value="KGM91472.1"/>
    <property type="molecule type" value="Genomic_DNA"/>
</dbReference>
<protein>
    <submittedName>
        <fullName evidence="1">Uncharacterized protein</fullName>
    </submittedName>
</protein>
<gene>
    <name evidence="1" type="ORF">PADG_12427</name>
</gene>
<reference evidence="1 2" key="1">
    <citation type="journal article" date="2011" name="PLoS Genet.">
        <title>Comparative genomic analysis of human fungal pathogens causing paracoccidioidomycosis.</title>
        <authorList>
            <person name="Desjardins C.A."/>
            <person name="Champion M.D."/>
            <person name="Holder J.W."/>
            <person name="Muszewska A."/>
            <person name="Goldberg J."/>
            <person name="Bailao A.M."/>
            <person name="Brigido M.M."/>
            <person name="Ferreira M.E."/>
            <person name="Garcia A.M."/>
            <person name="Grynberg M."/>
            <person name="Gujja S."/>
            <person name="Heiman D.I."/>
            <person name="Henn M.R."/>
            <person name="Kodira C.D."/>
            <person name="Leon-Narvaez H."/>
            <person name="Longo L.V."/>
            <person name="Ma L.J."/>
            <person name="Malavazi I."/>
            <person name="Matsuo A.L."/>
            <person name="Morais F.V."/>
            <person name="Pereira M."/>
            <person name="Rodriguez-Brito S."/>
            <person name="Sakthikumar S."/>
            <person name="Salem-Izacc S.M."/>
            <person name="Sykes S.M."/>
            <person name="Teixeira M.M."/>
            <person name="Vallejo M.C."/>
            <person name="Walter M.E."/>
            <person name="Yandava C."/>
            <person name="Young S."/>
            <person name="Zeng Q."/>
            <person name="Zucker J."/>
            <person name="Felipe M.S."/>
            <person name="Goldman G.H."/>
            <person name="Haas B.J."/>
            <person name="McEwen J.G."/>
            <person name="Nino-Vega G."/>
            <person name="Puccia R."/>
            <person name="San-Blas G."/>
            <person name="Soares C.M."/>
            <person name="Birren B.W."/>
            <person name="Cuomo C.A."/>
        </authorList>
    </citation>
    <scope>NUCLEOTIDE SEQUENCE [LARGE SCALE GENOMIC DNA]</scope>
    <source>
        <strain evidence="1 2">Pb18</strain>
    </source>
</reference>